<keyword evidence="1" id="KW-0472">Membrane</keyword>
<evidence type="ECO:0000313" key="4">
    <source>
        <dbReference type="Proteomes" id="UP001484535"/>
    </source>
</evidence>
<evidence type="ECO:0000259" key="2">
    <source>
        <dbReference type="Pfam" id="PF05569"/>
    </source>
</evidence>
<accession>A0ABV0D0N8</accession>
<dbReference type="InterPro" id="IPR052173">
    <property type="entry name" value="Beta-lactam_resp_regulator"/>
</dbReference>
<dbReference type="PANTHER" id="PTHR34978">
    <property type="entry name" value="POSSIBLE SENSOR-TRANSDUCER PROTEIN BLAR"/>
    <property type="match status" value="1"/>
</dbReference>
<comment type="caution">
    <text evidence="3">The sequence shown here is derived from an EMBL/GenBank/DDBJ whole genome shotgun (WGS) entry which is preliminary data.</text>
</comment>
<gene>
    <name evidence="3" type="ORF">ABDJ38_16075</name>
</gene>
<dbReference type="RefSeq" id="WP_346786154.1">
    <property type="nucleotide sequence ID" value="NZ_JBDLBR010000007.1"/>
</dbReference>
<reference evidence="3 4" key="1">
    <citation type="submission" date="2024-05" db="EMBL/GenBank/DDBJ databases">
        <authorList>
            <person name="Park S."/>
        </authorList>
    </citation>
    <scope>NUCLEOTIDE SEQUENCE [LARGE SCALE GENOMIC DNA]</scope>
    <source>
        <strain evidence="3 4">DGU5</strain>
    </source>
</reference>
<evidence type="ECO:0000313" key="3">
    <source>
        <dbReference type="EMBL" id="MEN7538694.1"/>
    </source>
</evidence>
<dbReference type="Pfam" id="PF05569">
    <property type="entry name" value="Peptidase_M56"/>
    <property type="match status" value="1"/>
</dbReference>
<dbReference type="PANTHER" id="PTHR34978:SF3">
    <property type="entry name" value="SLR0241 PROTEIN"/>
    <property type="match status" value="1"/>
</dbReference>
<protein>
    <submittedName>
        <fullName evidence="3">M56 family metallopeptidase</fullName>
    </submittedName>
</protein>
<sequence length="355" mass="37864">MLVVFAAKSLVIAGVTLVLLRVMHTRSAVDRSWIAHLGLAALAALPLGSLLFPPLEVASPYALVLSPTPLAAGAQIAQSDWTQTAAFWLVLAYAVPAILLIARMLLAMLRLVLLTTRAQRMTDDHWLSALTRAQRQKGLPTNTALLVSGEISSPISWGLQKPRILLGTESEARRGDADAILVHELSHVAQADWLKLMLARISVALFWFNPLVWRLAREAHQLREEAADDAVLAANIEATTYASVLVNVARHQSDSRLLGAHGVAPAGSSLARRVRRVLDRGSNRSAGGIRWAAGMAGGAAVLTAPLMTLQLTDKALVSSDAAPSSPDEDAGVVVFELRTPASVPDAVPAKIENTQ</sequence>
<dbReference type="CDD" id="cd07341">
    <property type="entry name" value="M56_BlaR1_MecR1_like"/>
    <property type="match status" value="1"/>
</dbReference>
<dbReference type="Proteomes" id="UP001484535">
    <property type="component" value="Unassembled WGS sequence"/>
</dbReference>
<organism evidence="3 4">
    <name type="scientific">Aurantiacibacter flavus</name>
    <dbReference type="NCBI Taxonomy" id="3145232"/>
    <lineage>
        <taxon>Bacteria</taxon>
        <taxon>Pseudomonadati</taxon>
        <taxon>Pseudomonadota</taxon>
        <taxon>Alphaproteobacteria</taxon>
        <taxon>Sphingomonadales</taxon>
        <taxon>Erythrobacteraceae</taxon>
        <taxon>Aurantiacibacter</taxon>
    </lineage>
</organism>
<feature type="transmembrane region" description="Helical" evidence="1">
    <location>
        <begin position="6"/>
        <end position="22"/>
    </location>
</feature>
<dbReference type="InterPro" id="IPR008756">
    <property type="entry name" value="Peptidase_M56"/>
</dbReference>
<proteinExistence type="predicted"/>
<feature type="transmembrane region" description="Helical" evidence="1">
    <location>
        <begin position="85"/>
        <end position="113"/>
    </location>
</feature>
<dbReference type="EMBL" id="JBDLBR010000007">
    <property type="protein sequence ID" value="MEN7538694.1"/>
    <property type="molecule type" value="Genomic_DNA"/>
</dbReference>
<name>A0ABV0D0N8_9SPHN</name>
<keyword evidence="1" id="KW-1133">Transmembrane helix</keyword>
<keyword evidence="1" id="KW-0812">Transmembrane</keyword>
<feature type="domain" description="Peptidase M56" evidence="2">
    <location>
        <begin position="73"/>
        <end position="275"/>
    </location>
</feature>
<keyword evidence="4" id="KW-1185">Reference proteome</keyword>
<evidence type="ECO:0000256" key="1">
    <source>
        <dbReference type="SAM" id="Phobius"/>
    </source>
</evidence>
<feature type="transmembrane region" description="Helical" evidence="1">
    <location>
        <begin position="34"/>
        <end position="52"/>
    </location>
</feature>